<keyword evidence="3" id="KW-1185">Reference proteome</keyword>
<dbReference type="Proteomes" id="UP000017396">
    <property type="component" value="Chromosome"/>
</dbReference>
<dbReference type="eggNOG" id="ENOG5033QXN">
    <property type="taxonomic scope" value="Bacteria"/>
</dbReference>
<feature type="domain" description="DUF6575" evidence="1">
    <location>
        <begin position="1"/>
        <end position="179"/>
    </location>
</feature>
<dbReference type="RefSeq" id="WP_023172766.1">
    <property type="nucleotide sequence ID" value="NC_022600.1"/>
</dbReference>
<accession>U5QFK9</accession>
<sequence>MNVLLHDTLLGELEILEVYLQYNGPRLFSCFNSARQIYLALWVDEENEVDIWLLVPISYERLSHVTAGNISIRQAFEESETRQLYYIEVTASQIVSRFDLVRINEVSEDLLPLPDAKLKLFGRPKSVGFPASDSRKTNREILDVSLKYRKRNLYEASARKLGYFLSELQGLIDSIGQVVTGSPTAVGKVPEAITSQTELNVVATYTGSFGIRLAAPGPRDGEFLGSLLAPEAIAKLLDLLEATKTENTLLELLPKLGARTVSTYKKVLKALINTDAGLLVEWDSLEPQLDRSAELTYEEIGFALAAIGKLDVREVETIKIIGTLVEGNAESGHFQFKDGEERKITGYAQNTSILNNAVLKNIYGGTFRRVVLVGPSGDLETEYTLIELQLISKNEQRDVRTETENH</sequence>
<dbReference type="OrthoDB" id="507999at2"/>
<dbReference type="EMBL" id="CP003587">
    <property type="protein sequence ID" value="AGY57668.1"/>
    <property type="molecule type" value="Genomic_DNA"/>
</dbReference>
<dbReference type="Pfam" id="PF20215">
    <property type="entry name" value="DUF6575"/>
    <property type="match status" value="1"/>
</dbReference>
<reference evidence="2 3" key="1">
    <citation type="journal article" date="2013" name="PLoS ONE">
        <title>Cultivation and Complete Genome Sequencing of Gloeobacter kilaueensis sp. nov., from a Lava Cave in Kilauea Caldera, Hawai'i.</title>
        <authorList>
            <person name="Saw J.H."/>
            <person name="Schatz M."/>
            <person name="Brown M.V."/>
            <person name="Kunkel D.D."/>
            <person name="Foster J.S."/>
            <person name="Shick H."/>
            <person name="Christensen S."/>
            <person name="Hou S."/>
            <person name="Wan X."/>
            <person name="Donachie S.P."/>
        </authorList>
    </citation>
    <scope>NUCLEOTIDE SEQUENCE [LARGE SCALE GENOMIC DNA]</scope>
    <source>
        <strain evidence="3">JS</strain>
    </source>
</reference>
<dbReference type="InterPro" id="IPR046482">
    <property type="entry name" value="DUF6575"/>
</dbReference>
<gene>
    <name evidence="2" type="ORF">GKIL_1422</name>
</gene>
<evidence type="ECO:0000313" key="3">
    <source>
        <dbReference type="Proteomes" id="UP000017396"/>
    </source>
</evidence>
<dbReference type="KEGG" id="glj:GKIL_1422"/>
<dbReference type="AlphaFoldDB" id="U5QFK9"/>
<evidence type="ECO:0000259" key="1">
    <source>
        <dbReference type="Pfam" id="PF20215"/>
    </source>
</evidence>
<proteinExistence type="predicted"/>
<name>U5QFK9_GLOK1</name>
<dbReference type="STRING" id="1183438.GKIL_1422"/>
<organism evidence="2 3">
    <name type="scientific">Gloeobacter kilaueensis (strain ATCC BAA-2537 / CCAP 1431/1 / ULC 316 / JS1)</name>
    <dbReference type="NCBI Taxonomy" id="1183438"/>
    <lineage>
        <taxon>Bacteria</taxon>
        <taxon>Bacillati</taxon>
        <taxon>Cyanobacteriota</taxon>
        <taxon>Cyanophyceae</taxon>
        <taxon>Gloeobacterales</taxon>
        <taxon>Gloeobacteraceae</taxon>
        <taxon>Gloeobacter</taxon>
    </lineage>
</organism>
<evidence type="ECO:0000313" key="2">
    <source>
        <dbReference type="EMBL" id="AGY57668.1"/>
    </source>
</evidence>
<protein>
    <recommendedName>
        <fullName evidence="1">DUF6575 domain-containing protein</fullName>
    </recommendedName>
</protein>
<dbReference type="HOGENOM" id="CLU_057115_0_0_3"/>